<feature type="transmembrane region" description="Helical" evidence="1">
    <location>
        <begin position="23"/>
        <end position="51"/>
    </location>
</feature>
<dbReference type="RefSeq" id="WP_265217541.1">
    <property type="nucleotide sequence ID" value="NZ_JAPEUL010000004.1"/>
</dbReference>
<dbReference type="Proteomes" id="UP001431181">
    <property type="component" value="Unassembled WGS sequence"/>
</dbReference>
<gene>
    <name evidence="2" type="ORF">ONZ52_04570</name>
</gene>
<accession>A0ABT3KCR2</accession>
<dbReference type="EMBL" id="JAPEUL010000004">
    <property type="protein sequence ID" value="MCW4628331.1"/>
    <property type="molecule type" value="Genomic_DNA"/>
</dbReference>
<protein>
    <submittedName>
        <fullName evidence="2">Uncharacterized protein</fullName>
    </submittedName>
</protein>
<keyword evidence="1" id="KW-0812">Transmembrane</keyword>
<name>A0ABT3KCR2_9GAMM</name>
<evidence type="ECO:0000256" key="1">
    <source>
        <dbReference type="SAM" id="Phobius"/>
    </source>
</evidence>
<keyword evidence="3" id="KW-1185">Reference proteome</keyword>
<comment type="caution">
    <text evidence="2">The sequence shown here is derived from an EMBL/GenBank/DDBJ whole genome shotgun (WGS) entry which is preliminary data.</text>
</comment>
<organism evidence="2 3">
    <name type="scientific">Marinomonas rhodophyticola</name>
    <dbReference type="NCBI Taxonomy" id="2992803"/>
    <lineage>
        <taxon>Bacteria</taxon>
        <taxon>Pseudomonadati</taxon>
        <taxon>Pseudomonadota</taxon>
        <taxon>Gammaproteobacteria</taxon>
        <taxon>Oceanospirillales</taxon>
        <taxon>Oceanospirillaceae</taxon>
        <taxon>Marinomonas</taxon>
    </lineage>
</organism>
<evidence type="ECO:0000313" key="3">
    <source>
        <dbReference type="Proteomes" id="UP001431181"/>
    </source>
</evidence>
<proteinExistence type="predicted"/>
<sequence length="54" mass="6110">MNLGFEDEFGNDLNQKHVVNFSYMMFCISSVLMLVVFTSRCLPAVAIFVLLDCS</sequence>
<keyword evidence="1" id="KW-0472">Membrane</keyword>
<keyword evidence="1" id="KW-1133">Transmembrane helix</keyword>
<evidence type="ECO:0000313" key="2">
    <source>
        <dbReference type="EMBL" id="MCW4628331.1"/>
    </source>
</evidence>
<reference evidence="2" key="1">
    <citation type="submission" date="2022-11" db="EMBL/GenBank/DDBJ databases">
        <title>Marinomonas sp. nov., isolated from marine algae.</title>
        <authorList>
            <person name="Choi D.G."/>
            <person name="Kim J.M."/>
            <person name="Lee J.K."/>
            <person name="Baek J.H."/>
            <person name="Jeon C.O."/>
        </authorList>
    </citation>
    <scope>NUCLEOTIDE SEQUENCE</scope>
    <source>
        <strain evidence="2">KJ51-3</strain>
    </source>
</reference>